<evidence type="ECO:0000256" key="1">
    <source>
        <dbReference type="SAM" id="MobiDB-lite"/>
    </source>
</evidence>
<evidence type="ECO:0000313" key="4">
    <source>
        <dbReference type="Proteomes" id="UP001374579"/>
    </source>
</evidence>
<reference evidence="3 4" key="1">
    <citation type="submission" date="2024-02" db="EMBL/GenBank/DDBJ databases">
        <title>Chromosome-scale genome assembly of the rough periwinkle Littorina saxatilis.</title>
        <authorList>
            <person name="De Jode A."/>
            <person name="Faria R."/>
            <person name="Formenti G."/>
            <person name="Sims Y."/>
            <person name="Smith T.P."/>
            <person name="Tracey A."/>
            <person name="Wood J.M.D."/>
            <person name="Zagrodzka Z.B."/>
            <person name="Johannesson K."/>
            <person name="Butlin R.K."/>
            <person name="Leder E.H."/>
        </authorList>
    </citation>
    <scope>NUCLEOTIDE SEQUENCE [LARGE SCALE GENOMIC DNA]</scope>
    <source>
        <strain evidence="3">Snail1</strain>
        <tissue evidence="3">Muscle</tissue>
    </source>
</reference>
<sequence length="580" mass="65682">MPFEGYPSQVQAAVEGLLEENRVTNWKISADSANTTVVLRFTKVAGIQNGGDGAVGVGQRFPPHLEAALEVLLLENRIVNWGITAERTGSITAVLRLKPVGSVQDEDSAAQHPENRSPSSHSGRHHCGRAVRQREQRRANIAQHLERSTGSANNDPETMEGGDGEASQPAAAVQTESRTLKDENNFIQNVSQFFNQEDISDVVLKVGEKKFFGHKFVLAKSSEVFRTMLYDKRWQQAGLPEIDLEESEECQLHFEPFLRFLYTAEVQICVNSAVGILCLADKYSVMSLKTLCTRYMVDNTQSPKVQNALNWYSWAKALHMEDLIDSCTKTISWNMEQLFTLNEWLEMDIDFVADILGNPQLVVSNEFTLYQAVERWLLSDSHLTDLDENSKKLLPLVRFPQMMVQQVYKVETGELAQKDGSKDLIEKLLNKAYRFRSLCPFQADLNITFSEEFYRPRNYKDLTVDTVRMQNTLRFGIQVDVRTYVGPVPSTVREGEWKITYRKSNDSWTLQVYCHDSAMVNGEARIQVVLVISDDDDRVLQVEASEETVCSRGNHLTMVITLPSNNEAKLMTVLIKPLPN</sequence>
<accession>A0AAN9B2B1</accession>
<dbReference type="SUPFAM" id="SSF54695">
    <property type="entry name" value="POZ domain"/>
    <property type="match status" value="1"/>
</dbReference>
<dbReference type="AlphaFoldDB" id="A0AAN9B2B1"/>
<feature type="region of interest" description="Disordered" evidence="1">
    <location>
        <begin position="104"/>
        <end position="174"/>
    </location>
</feature>
<organism evidence="3 4">
    <name type="scientific">Littorina saxatilis</name>
    <dbReference type="NCBI Taxonomy" id="31220"/>
    <lineage>
        <taxon>Eukaryota</taxon>
        <taxon>Metazoa</taxon>
        <taxon>Spiralia</taxon>
        <taxon>Lophotrochozoa</taxon>
        <taxon>Mollusca</taxon>
        <taxon>Gastropoda</taxon>
        <taxon>Caenogastropoda</taxon>
        <taxon>Littorinimorpha</taxon>
        <taxon>Littorinoidea</taxon>
        <taxon>Littorinidae</taxon>
        <taxon>Littorina</taxon>
    </lineage>
</organism>
<gene>
    <name evidence="3" type="ORF">V1264_004835</name>
</gene>
<dbReference type="Pfam" id="PF00651">
    <property type="entry name" value="BTB"/>
    <property type="match status" value="1"/>
</dbReference>
<feature type="compositionally biased region" description="Basic residues" evidence="1">
    <location>
        <begin position="122"/>
        <end position="131"/>
    </location>
</feature>
<evidence type="ECO:0000259" key="2">
    <source>
        <dbReference type="PROSITE" id="PS50097"/>
    </source>
</evidence>
<proteinExistence type="predicted"/>
<keyword evidence="4" id="KW-1185">Reference proteome</keyword>
<dbReference type="SMART" id="SM00875">
    <property type="entry name" value="BACK"/>
    <property type="match status" value="1"/>
</dbReference>
<protein>
    <recommendedName>
        <fullName evidence="2">BTB domain-containing protein</fullName>
    </recommendedName>
</protein>
<evidence type="ECO:0000313" key="3">
    <source>
        <dbReference type="EMBL" id="KAK7097931.1"/>
    </source>
</evidence>
<dbReference type="CDD" id="cd18292">
    <property type="entry name" value="BTB_POZ_BTBD17"/>
    <property type="match status" value="1"/>
</dbReference>
<dbReference type="PROSITE" id="PS50097">
    <property type="entry name" value="BTB"/>
    <property type="match status" value="1"/>
</dbReference>
<dbReference type="Gene3D" id="3.30.710.10">
    <property type="entry name" value="Potassium Channel Kv1.1, Chain A"/>
    <property type="match status" value="1"/>
</dbReference>
<dbReference type="PANTHER" id="PTHR24410:SF41">
    <property type="entry name" value="HL07962P"/>
    <property type="match status" value="1"/>
</dbReference>
<comment type="caution">
    <text evidence="3">The sequence shown here is derived from an EMBL/GenBank/DDBJ whole genome shotgun (WGS) entry which is preliminary data.</text>
</comment>
<dbReference type="Pfam" id="PF07707">
    <property type="entry name" value="BACK"/>
    <property type="match status" value="1"/>
</dbReference>
<dbReference type="Gene3D" id="1.25.40.420">
    <property type="match status" value="1"/>
</dbReference>
<dbReference type="Proteomes" id="UP001374579">
    <property type="component" value="Unassembled WGS sequence"/>
</dbReference>
<dbReference type="InterPro" id="IPR000210">
    <property type="entry name" value="BTB/POZ_dom"/>
</dbReference>
<dbReference type="InterPro" id="IPR011705">
    <property type="entry name" value="BACK"/>
</dbReference>
<name>A0AAN9B2B1_9CAEN</name>
<dbReference type="CDD" id="cd18493">
    <property type="entry name" value="BACK_BTBD17"/>
    <property type="match status" value="1"/>
</dbReference>
<dbReference type="InterPro" id="IPR051481">
    <property type="entry name" value="BTB-POZ/Galectin-3-binding"/>
</dbReference>
<feature type="domain" description="BTB" evidence="2">
    <location>
        <begin position="200"/>
        <end position="270"/>
    </location>
</feature>
<dbReference type="SMART" id="SM00225">
    <property type="entry name" value="BTB"/>
    <property type="match status" value="1"/>
</dbReference>
<dbReference type="EMBL" id="JBAMIC010000013">
    <property type="protein sequence ID" value="KAK7097931.1"/>
    <property type="molecule type" value="Genomic_DNA"/>
</dbReference>
<dbReference type="PANTHER" id="PTHR24410">
    <property type="entry name" value="HL07962P-RELATED"/>
    <property type="match status" value="1"/>
</dbReference>
<dbReference type="InterPro" id="IPR011333">
    <property type="entry name" value="SKP1/BTB/POZ_sf"/>
</dbReference>